<comment type="caution">
    <text evidence="2">The sequence shown here is derived from an EMBL/GenBank/DDBJ whole genome shotgun (WGS) entry which is preliminary data.</text>
</comment>
<evidence type="ECO:0000313" key="3">
    <source>
        <dbReference type="Proteomes" id="UP000695264"/>
    </source>
</evidence>
<protein>
    <submittedName>
        <fullName evidence="2">Uncharacterized protein</fullName>
    </submittedName>
</protein>
<proteinExistence type="predicted"/>
<reference evidence="2 3" key="1">
    <citation type="submission" date="2020-03" db="EMBL/GenBank/DDBJ databases">
        <title>WGS of actinomycetes isolated from Thailand.</title>
        <authorList>
            <person name="Thawai C."/>
        </authorList>
    </citation>
    <scope>NUCLEOTIDE SEQUENCE [LARGE SCALE GENOMIC DNA]</scope>
    <source>
        <strain evidence="2 3">PLAI 1-29</strain>
    </source>
</reference>
<sequence>MTTLLAVFGTLALIAVLLIAVVLTRSGARTRHTDGQRIENEVRRQAQEDARASSDSFPAHHSVPALGDSPSGRSRRGQSLA</sequence>
<dbReference type="Proteomes" id="UP000695264">
    <property type="component" value="Unassembled WGS sequence"/>
</dbReference>
<name>A0ABX1BXW1_9ACTN</name>
<dbReference type="EMBL" id="JAATEN010000004">
    <property type="protein sequence ID" value="NJQ00144.1"/>
    <property type="molecule type" value="Genomic_DNA"/>
</dbReference>
<accession>A0ABX1BXW1</accession>
<feature type="region of interest" description="Disordered" evidence="1">
    <location>
        <begin position="29"/>
        <end position="81"/>
    </location>
</feature>
<keyword evidence="3" id="KW-1185">Reference proteome</keyword>
<feature type="compositionally biased region" description="Basic and acidic residues" evidence="1">
    <location>
        <begin position="31"/>
        <end position="52"/>
    </location>
</feature>
<dbReference type="RefSeq" id="WP_168100774.1">
    <property type="nucleotide sequence ID" value="NZ_JAATEN010000004.1"/>
</dbReference>
<evidence type="ECO:0000256" key="1">
    <source>
        <dbReference type="SAM" id="MobiDB-lite"/>
    </source>
</evidence>
<evidence type="ECO:0000313" key="2">
    <source>
        <dbReference type="EMBL" id="NJQ00144.1"/>
    </source>
</evidence>
<gene>
    <name evidence="2" type="ORF">HCK00_06235</name>
</gene>
<organism evidence="2 3">
    <name type="scientific">Streptomyces zingiberis</name>
    <dbReference type="NCBI Taxonomy" id="2053010"/>
    <lineage>
        <taxon>Bacteria</taxon>
        <taxon>Bacillati</taxon>
        <taxon>Actinomycetota</taxon>
        <taxon>Actinomycetes</taxon>
        <taxon>Kitasatosporales</taxon>
        <taxon>Streptomycetaceae</taxon>
        <taxon>Streptomyces</taxon>
    </lineage>
</organism>